<dbReference type="AlphaFoldDB" id="A0A916Z928"/>
<keyword evidence="2" id="KW-1185">Reference proteome</keyword>
<evidence type="ECO:0000313" key="2">
    <source>
        <dbReference type="Proteomes" id="UP000612456"/>
    </source>
</evidence>
<organism evidence="1 2">
    <name type="scientific">Paenibacillus nasutitermitis</name>
    <dbReference type="NCBI Taxonomy" id="1652958"/>
    <lineage>
        <taxon>Bacteria</taxon>
        <taxon>Bacillati</taxon>
        <taxon>Bacillota</taxon>
        <taxon>Bacilli</taxon>
        <taxon>Bacillales</taxon>
        <taxon>Paenibacillaceae</taxon>
        <taxon>Paenibacillus</taxon>
    </lineage>
</organism>
<accession>A0A916Z928</accession>
<gene>
    <name evidence="1" type="ORF">GCM10010911_43340</name>
</gene>
<evidence type="ECO:0000313" key="1">
    <source>
        <dbReference type="EMBL" id="GGD80552.1"/>
    </source>
</evidence>
<proteinExistence type="predicted"/>
<protein>
    <submittedName>
        <fullName evidence="1">Uncharacterized protein</fullName>
    </submittedName>
</protein>
<dbReference type="Proteomes" id="UP000612456">
    <property type="component" value="Unassembled WGS sequence"/>
</dbReference>
<name>A0A916Z928_9BACL</name>
<reference evidence="1" key="1">
    <citation type="journal article" date="2014" name="Int. J. Syst. Evol. Microbiol.">
        <title>Complete genome sequence of Corynebacterium casei LMG S-19264T (=DSM 44701T), isolated from a smear-ripened cheese.</title>
        <authorList>
            <consortium name="US DOE Joint Genome Institute (JGI-PGF)"/>
            <person name="Walter F."/>
            <person name="Albersmeier A."/>
            <person name="Kalinowski J."/>
            <person name="Ruckert C."/>
        </authorList>
    </citation>
    <scope>NUCLEOTIDE SEQUENCE</scope>
    <source>
        <strain evidence="1">CGMCC 1.15178</strain>
    </source>
</reference>
<reference evidence="1" key="2">
    <citation type="submission" date="2020-09" db="EMBL/GenBank/DDBJ databases">
        <authorList>
            <person name="Sun Q."/>
            <person name="Zhou Y."/>
        </authorList>
    </citation>
    <scope>NUCLEOTIDE SEQUENCE</scope>
    <source>
        <strain evidence="1">CGMCC 1.15178</strain>
    </source>
</reference>
<comment type="caution">
    <text evidence="1">The sequence shown here is derived from an EMBL/GenBank/DDBJ whole genome shotgun (WGS) entry which is preliminary data.</text>
</comment>
<sequence>MEIITLKKKVVNAFNAIYNTIIVHPKRFGKSLPKMEPIFLRVSETFRKIYTASIIKRNEVISWITAL</sequence>
<dbReference type="EMBL" id="BMHP01000003">
    <property type="protein sequence ID" value="GGD80552.1"/>
    <property type="molecule type" value="Genomic_DNA"/>
</dbReference>